<dbReference type="OrthoDB" id="5359163at2"/>
<dbReference type="Proteomes" id="UP000008633">
    <property type="component" value="Chromosome"/>
</dbReference>
<reference evidence="2" key="2">
    <citation type="submission" date="2011-01" db="EMBL/GenBank/DDBJ databases">
        <title>The complete genome of Nitratifractor salsuginis DSM 16511.</title>
        <authorList>
            <consortium name="US DOE Joint Genome Institute (JGI-PGF)"/>
            <person name="Lucas S."/>
            <person name="Copeland A."/>
            <person name="Lapidus A."/>
            <person name="Bruce D."/>
            <person name="Goodwin L."/>
            <person name="Pitluck S."/>
            <person name="Kyrpides N."/>
            <person name="Mavromatis K."/>
            <person name="Ivanova N."/>
            <person name="Mikhailova N."/>
            <person name="Zeytun A."/>
            <person name="Detter J.C."/>
            <person name="Tapia R."/>
            <person name="Han C."/>
            <person name="Land M."/>
            <person name="Hauser L."/>
            <person name="Markowitz V."/>
            <person name="Cheng J.-F."/>
            <person name="Hugenholtz P."/>
            <person name="Woyke T."/>
            <person name="Wu D."/>
            <person name="Tindall B."/>
            <person name="Schuetze A."/>
            <person name="Brambilla E."/>
            <person name="Klenk H.-P."/>
            <person name="Eisen J.A."/>
        </authorList>
    </citation>
    <scope>NUCLEOTIDE SEQUENCE [LARGE SCALE GENOMIC DNA]</scope>
    <source>
        <strain evidence="2">DSM 16511 / JCM 12458 / E9I37-1</strain>
    </source>
</reference>
<sequence>MGDIITAFANIGTIYLEDERRVRNKAYEYQTIKTYLLDIESKTIEPSVNIARDDLIITRFGVGANSGNLFPNVPFEPKNLQKDFPKFVRGILKANKNFLSFFDEDQIKKNEILQKVAKIDDAFFDELKEEIMVLPKYAKEKGTRGKVATYFSLSFHQKPLSAYFKDIYEKFLTKEETSPLYGYDILTNKKGVGGDPHLAFCSVNELPTKMKGVKYRLLPLSEESAKKIKIGFNVMDKNLSHNFYGLKMAMLPILLQDDEKLYRDILSIMERTVKGEIKEIEESEIFIDEMLEEVAHQEKNLPVLNTILFYQKSNAAVDVLLQIDDLLPSYISRVSRTMAKYNIKAFKSDAGGEESIYLQNIFEERLDIMNLLLSTQKIESDLLVEKFSQLLYWGNINKKYAYPLDWGKYFNGYYAGRSIDAIVRYVGLFKELDKIRGDLKMEKEPVMGEETKENIIETLLQENEFLDNDVLKTAYLLGMLAAALSNWQYAVSQNDSFNRWLNNFGAITKERLDRLWKKEEETVRKLTSVSGHGNRAANRIQEMLIEYAPKAFKESGVVKSSYVSLAFAMGGSDFGKYIKEER</sequence>
<dbReference type="EMBL" id="CP002452">
    <property type="protein sequence ID" value="ADV46306.1"/>
    <property type="molecule type" value="Genomic_DNA"/>
</dbReference>
<dbReference type="KEGG" id="nsa:Nitsa_1048"/>
<dbReference type="AlphaFoldDB" id="E6WXP9"/>
<gene>
    <name evidence="1" type="ordered locus">Nitsa_1048</name>
</gene>
<evidence type="ECO:0000313" key="2">
    <source>
        <dbReference type="Proteomes" id="UP000008633"/>
    </source>
</evidence>
<dbReference type="RefSeq" id="WP_013553999.1">
    <property type="nucleotide sequence ID" value="NC_014935.1"/>
</dbReference>
<organism evidence="1 2">
    <name type="scientific">Nitratifractor salsuginis (strain DSM 16511 / JCM 12458 / E9I37-1)</name>
    <dbReference type="NCBI Taxonomy" id="749222"/>
    <lineage>
        <taxon>Bacteria</taxon>
        <taxon>Pseudomonadati</taxon>
        <taxon>Campylobacterota</taxon>
        <taxon>Epsilonproteobacteria</taxon>
        <taxon>Campylobacterales</taxon>
        <taxon>Sulfurovaceae</taxon>
        <taxon>Nitratifractor</taxon>
    </lineage>
</organism>
<protein>
    <submittedName>
        <fullName evidence="1">CRISPR-associated protein TM1802</fullName>
    </submittedName>
</protein>
<dbReference type="HOGENOM" id="CLU_456866_0_0_7"/>
<keyword evidence="2" id="KW-1185">Reference proteome</keyword>
<dbReference type="InterPro" id="IPR013389">
    <property type="entry name" value="CRISPR-assoc_prot_Cas8b"/>
</dbReference>
<name>E6WXP9_NITSE</name>
<dbReference type="Pfam" id="PF09484">
    <property type="entry name" value="Cas_TM1802"/>
    <property type="match status" value="1"/>
</dbReference>
<evidence type="ECO:0000313" key="1">
    <source>
        <dbReference type="EMBL" id="ADV46306.1"/>
    </source>
</evidence>
<dbReference type="eggNOG" id="ENOG50318B7">
    <property type="taxonomic scope" value="Bacteria"/>
</dbReference>
<dbReference type="STRING" id="749222.Nitsa_1048"/>
<proteinExistence type="predicted"/>
<reference evidence="1 2" key="1">
    <citation type="journal article" date="2011" name="Stand. Genomic Sci.">
        <title>Complete genome sequence of Nitratifractor salsuginis type strain (E9I37-1).</title>
        <authorList>
            <person name="Anderson I."/>
            <person name="Sikorski J."/>
            <person name="Zeytun A."/>
            <person name="Nolan M."/>
            <person name="Lapidus A."/>
            <person name="Lucas S."/>
            <person name="Hammon N."/>
            <person name="Deshpande S."/>
            <person name="Cheng J.F."/>
            <person name="Tapia R."/>
            <person name="Han C."/>
            <person name="Goodwin L."/>
            <person name="Pitluck S."/>
            <person name="Liolios K."/>
            <person name="Pagani I."/>
            <person name="Ivanova N."/>
            <person name="Huntemann M."/>
            <person name="Mavromatis K."/>
            <person name="Ovchinikova G."/>
            <person name="Pati A."/>
            <person name="Chen A."/>
            <person name="Palaniappan K."/>
            <person name="Land M."/>
            <person name="Hauser L."/>
            <person name="Brambilla E.M."/>
            <person name="Ngatchou-Djao O.D."/>
            <person name="Rohde M."/>
            <person name="Tindall B.J."/>
            <person name="Goker M."/>
            <person name="Detter J.C."/>
            <person name="Woyke T."/>
            <person name="Bristow J."/>
            <person name="Eisen J.A."/>
            <person name="Markowitz V."/>
            <person name="Hugenholtz P."/>
            <person name="Klenk H.P."/>
            <person name="Kyrpides N.C."/>
        </authorList>
    </citation>
    <scope>NUCLEOTIDE SEQUENCE [LARGE SCALE GENOMIC DNA]</scope>
    <source>
        <strain evidence="2">DSM 16511 / JCM 12458 / E9I37-1</strain>
    </source>
</reference>
<accession>E6WXP9</accession>